<name>A0ABW4J677_9LACO</name>
<dbReference type="InterPro" id="IPR009061">
    <property type="entry name" value="DNA-bd_dom_put_sf"/>
</dbReference>
<dbReference type="PROSITE" id="PS50937">
    <property type="entry name" value="HTH_MERR_2"/>
    <property type="match status" value="1"/>
</dbReference>
<dbReference type="EMBL" id="JBHTOP010000021">
    <property type="protein sequence ID" value="MFD1671687.1"/>
    <property type="molecule type" value="Genomic_DNA"/>
</dbReference>
<evidence type="ECO:0000259" key="2">
    <source>
        <dbReference type="PROSITE" id="PS50937"/>
    </source>
</evidence>
<dbReference type="PANTHER" id="PTHR30204">
    <property type="entry name" value="REDOX-CYCLING DRUG-SENSING TRANSCRIPTIONAL ACTIVATOR SOXR"/>
    <property type="match status" value="1"/>
</dbReference>
<proteinExistence type="predicted"/>
<dbReference type="Gene3D" id="1.10.1660.10">
    <property type="match status" value="1"/>
</dbReference>
<accession>A0ABW4J677</accession>
<gene>
    <name evidence="3" type="ORF">ACFQ5M_06250</name>
</gene>
<dbReference type="PANTHER" id="PTHR30204:SF98">
    <property type="entry name" value="HTH-TYPE TRANSCRIPTIONAL REGULATOR ADHR"/>
    <property type="match status" value="1"/>
</dbReference>
<dbReference type="CDD" id="cd01109">
    <property type="entry name" value="HTH_YyaN"/>
    <property type="match status" value="1"/>
</dbReference>
<dbReference type="InterPro" id="IPR047057">
    <property type="entry name" value="MerR_fam"/>
</dbReference>
<dbReference type="Proteomes" id="UP001597267">
    <property type="component" value="Unassembled WGS sequence"/>
</dbReference>
<dbReference type="Pfam" id="PF13411">
    <property type="entry name" value="MerR_1"/>
    <property type="match status" value="1"/>
</dbReference>
<dbReference type="SUPFAM" id="SSF46955">
    <property type="entry name" value="Putative DNA-binding domain"/>
    <property type="match status" value="1"/>
</dbReference>
<evidence type="ECO:0000313" key="4">
    <source>
        <dbReference type="Proteomes" id="UP001597267"/>
    </source>
</evidence>
<keyword evidence="1" id="KW-0238">DNA-binding</keyword>
<protein>
    <submittedName>
        <fullName evidence="3">MerR family transcriptional regulator</fullName>
    </submittedName>
</protein>
<evidence type="ECO:0000256" key="1">
    <source>
        <dbReference type="ARBA" id="ARBA00023125"/>
    </source>
</evidence>
<reference evidence="4" key="1">
    <citation type="journal article" date="2019" name="Int. J. Syst. Evol. Microbiol.">
        <title>The Global Catalogue of Microorganisms (GCM) 10K type strain sequencing project: providing services to taxonomists for standard genome sequencing and annotation.</title>
        <authorList>
            <consortium name="The Broad Institute Genomics Platform"/>
            <consortium name="The Broad Institute Genome Sequencing Center for Infectious Disease"/>
            <person name="Wu L."/>
            <person name="Ma J."/>
        </authorList>
    </citation>
    <scope>NUCLEOTIDE SEQUENCE [LARGE SCALE GENOMIC DNA]</scope>
    <source>
        <strain evidence="4">CCM 8896</strain>
    </source>
</reference>
<dbReference type="InterPro" id="IPR000551">
    <property type="entry name" value="MerR-type_HTH_dom"/>
</dbReference>
<sequence length="152" mass="17844">MSVLSIQEVSQKYAIKTDTIRYYERIGLMPPVPRKANGNRYFDEALQGWLEMLVCLRRSGISIEALHDYTEMVQAGDKTLMARQNLLEAQRTLLLEKQADLERSLKRLDHKISLYKSGEIRANKSYFEEYKIPETIQLENERKRQFKEKGSL</sequence>
<dbReference type="RefSeq" id="WP_125716010.1">
    <property type="nucleotide sequence ID" value="NZ_JBHTOP010000021.1"/>
</dbReference>
<dbReference type="SMART" id="SM00422">
    <property type="entry name" value="HTH_MERR"/>
    <property type="match status" value="1"/>
</dbReference>
<organism evidence="3 4">
    <name type="scientific">Agrilactobacillus yilanensis</name>
    <dbReference type="NCBI Taxonomy" id="2485997"/>
    <lineage>
        <taxon>Bacteria</taxon>
        <taxon>Bacillati</taxon>
        <taxon>Bacillota</taxon>
        <taxon>Bacilli</taxon>
        <taxon>Lactobacillales</taxon>
        <taxon>Lactobacillaceae</taxon>
        <taxon>Agrilactobacillus</taxon>
    </lineage>
</organism>
<keyword evidence="4" id="KW-1185">Reference proteome</keyword>
<evidence type="ECO:0000313" key="3">
    <source>
        <dbReference type="EMBL" id="MFD1671687.1"/>
    </source>
</evidence>
<comment type="caution">
    <text evidence="3">The sequence shown here is derived from an EMBL/GenBank/DDBJ whole genome shotgun (WGS) entry which is preliminary data.</text>
</comment>
<feature type="domain" description="HTH merR-type" evidence="2">
    <location>
        <begin position="3"/>
        <end position="72"/>
    </location>
</feature>